<dbReference type="InterPro" id="IPR007345">
    <property type="entry name" value="Polysacch_pyruvyl_Trfase"/>
</dbReference>
<keyword evidence="3" id="KW-1185">Reference proteome</keyword>
<dbReference type="PATRIC" id="fig|1335048.3.peg.3465"/>
<name>A0A159Z7J3_9RHOB</name>
<evidence type="ECO:0000259" key="1">
    <source>
        <dbReference type="Pfam" id="PF04230"/>
    </source>
</evidence>
<accession>A0A159Z7J3</accession>
<protein>
    <recommendedName>
        <fullName evidence="1">Polysaccharide pyruvyl transferase domain-containing protein</fullName>
    </recommendedName>
</protein>
<dbReference type="STRING" id="1335048.AKL17_3336"/>
<reference evidence="2 3" key="1">
    <citation type="submission" date="2015-09" db="EMBL/GenBank/DDBJ databases">
        <title>Complete genome sequence of Defluviimonas alba cai42t isolated from an oilfield in Xinjiang.</title>
        <authorList>
            <person name="Geng S."/>
            <person name="Pan X."/>
            <person name="Wu X."/>
        </authorList>
    </citation>
    <scope>NUCLEOTIDE SEQUENCE [LARGE SCALE GENOMIC DNA]</scope>
    <source>
        <strain evidence="3">cai42</strain>
    </source>
</reference>
<sequence length="357" mass="38443">MAVYFSLDTQFENLGDEVINGLLLRELARRQALRILTGKAPDWYRANIAAAVGGGGGDVRFIADRKRYMRDFVMGCLLPPGNIMLLSCGDVTTIKPNSRRSKMMSVLTRLPFLQIAQVGASRLKLADADKGWLARAAGKAGRVTVRDEYSLQTLEAAGIKTRLLPDLAFLLDYRRPDGATKALFMFRETDADSTAFVAQLAAMVARSRDLGLEPVFGWQVARDESFNRALAEHTGAGLLELPGSSEGRLTPTLQAYEGVAVIVSNRLHGLLLAASRGALPMPMLRDSERKVRGVFEHAGLAGLLVSDALAPGASADALAGVMTQRSLYVDAVEQAFQANSASLRQGFDALFGTGRAA</sequence>
<gene>
    <name evidence="2" type="ORF">AKL17_3336</name>
</gene>
<dbReference type="OrthoDB" id="7848548at2"/>
<dbReference type="Pfam" id="PF04230">
    <property type="entry name" value="PS_pyruv_trans"/>
    <property type="match status" value="1"/>
</dbReference>
<evidence type="ECO:0000313" key="3">
    <source>
        <dbReference type="Proteomes" id="UP000076128"/>
    </source>
</evidence>
<dbReference type="KEGG" id="daa:AKL17_3336"/>
<dbReference type="RefSeq" id="WP_066815207.1">
    <property type="nucleotide sequence ID" value="NZ_CP012661.1"/>
</dbReference>
<dbReference type="EMBL" id="CP012661">
    <property type="protein sequence ID" value="AMY70568.1"/>
    <property type="molecule type" value="Genomic_DNA"/>
</dbReference>
<organism evidence="2 3">
    <name type="scientific">Frigidibacter mobilis</name>
    <dbReference type="NCBI Taxonomy" id="1335048"/>
    <lineage>
        <taxon>Bacteria</taxon>
        <taxon>Pseudomonadati</taxon>
        <taxon>Pseudomonadota</taxon>
        <taxon>Alphaproteobacteria</taxon>
        <taxon>Rhodobacterales</taxon>
        <taxon>Paracoccaceae</taxon>
        <taxon>Frigidibacter</taxon>
    </lineage>
</organism>
<feature type="domain" description="Polysaccharide pyruvyl transferase" evidence="1">
    <location>
        <begin position="124"/>
        <end position="275"/>
    </location>
</feature>
<evidence type="ECO:0000313" key="2">
    <source>
        <dbReference type="EMBL" id="AMY70568.1"/>
    </source>
</evidence>
<dbReference type="AlphaFoldDB" id="A0A159Z7J3"/>
<dbReference type="Proteomes" id="UP000076128">
    <property type="component" value="Chromosome"/>
</dbReference>
<proteinExistence type="predicted"/>